<organism evidence="3 4">
    <name type="scientific">Marinobacter suaedae</name>
    <dbReference type="NCBI Taxonomy" id="3057675"/>
    <lineage>
        <taxon>Bacteria</taxon>
        <taxon>Pseudomonadati</taxon>
        <taxon>Pseudomonadota</taxon>
        <taxon>Gammaproteobacteria</taxon>
        <taxon>Pseudomonadales</taxon>
        <taxon>Marinobacteraceae</taxon>
        <taxon>Marinobacter</taxon>
    </lineage>
</organism>
<dbReference type="SMART" id="SM00327">
    <property type="entry name" value="VWA"/>
    <property type="match status" value="1"/>
</dbReference>
<dbReference type="Proteomes" id="UP001168640">
    <property type="component" value="Unassembled WGS sequence"/>
</dbReference>
<dbReference type="InterPro" id="IPR036465">
    <property type="entry name" value="vWFA_dom_sf"/>
</dbReference>
<dbReference type="SUPFAM" id="SSF53300">
    <property type="entry name" value="vWA-like"/>
    <property type="match status" value="1"/>
</dbReference>
<dbReference type="EMBL" id="JAUMIS010000001">
    <property type="protein sequence ID" value="MDO3721655.1"/>
    <property type="molecule type" value="Genomic_DNA"/>
</dbReference>
<sequence>MFQLEYPYLLLLTPLPLLGYRFLPPYRQEHSALRVTYTHELHSALPGSVEARASGRHHLWLFAYWVAWLLALVAAARPVELPSPIVVEEPTRSLVLAIDLSQSMDTSDYRQVDGSTTDRLSAVKAVVGDFIQRRQDDRIGLLVFGDRAFVQASPTTDHATVFRLLTETTTGMAGPSTAIGDAIGLTIRMLEEDIEGDNVLILLTDGNDTASRIQPLQAANIAARKNLRIYTVAVGDPDTGTEDAVDIKSLQAIATATGGQFFLASDREALASVYATLDELTPRQSTTLSFQPKIEWFWLPLALSSGLLLLVLAIEIIRDRRTGVVDLPKKEVAHGD</sequence>
<protein>
    <submittedName>
        <fullName evidence="3">VWA domain-containing protein</fullName>
    </submittedName>
</protein>
<feature type="transmembrane region" description="Helical" evidence="1">
    <location>
        <begin position="296"/>
        <end position="317"/>
    </location>
</feature>
<dbReference type="PROSITE" id="PS50234">
    <property type="entry name" value="VWFA"/>
    <property type="match status" value="1"/>
</dbReference>
<keyword evidence="1" id="KW-0812">Transmembrane</keyword>
<dbReference type="Gene3D" id="3.40.50.410">
    <property type="entry name" value="von Willebrand factor, type A domain"/>
    <property type="match status" value="1"/>
</dbReference>
<gene>
    <name evidence="3" type="ORF">QVZ43_07945</name>
</gene>
<proteinExistence type="predicted"/>
<reference evidence="3" key="1">
    <citation type="submission" date="2023-07" db="EMBL/GenBank/DDBJ databases">
        <title>Marinobacter sp. chi1 genome sequencing and assembly.</title>
        <authorList>
            <person name="Park S."/>
        </authorList>
    </citation>
    <scope>NUCLEOTIDE SEQUENCE</scope>
    <source>
        <strain evidence="3">Chi1</strain>
    </source>
</reference>
<dbReference type="PANTHER" id="PTHR22550">
    <property type="entry name" value="SPORE GERMINATION PROTEIN"/>
    <property type="match status" value="1"/>
</dbReference>
<feature type="domain" description="VWFA" evidence="2">
    <location>
        <begin position="93"/>
        <end position="277"/>
    </location>
</feature>
<evidence type="ECO:0000259" key="2">
    <source>
        <dbReference type="PROSITE" id="PS50234"/>
    </source>
</evidence>
<evidence type="ECO:0000313" key="3">
    <source>
        <dbReference type="EMBL" id="MDO3721655.1"/>
    </source>
</evidence>
<keyword evidence="1" id="KW-0472">Membrane</keyword>
<keyword evidence="1" id="KW-1133">Transmembrane helix</keyword>
<keyword evidence="4" id="KW-1185">Reference proteome</keyword>
<dbReference type="PANTHER" id="PTHR22550:SF18">
    <property type="entry name" value="VWFA DOMAIN-CONTAINING PROTEIN"/>
    <property type="match status" value="1"/>
</dbReference>
<dbReference type="Pfam" id="PF00092">
    <property type="entry name" value="VWA"/>
    <property type="match status" value="1"/>
</dbReference>
<evidence type="ECO:0000313" key="4">
    <source>
        <dbReference type="Proteomes" id="UP001168640"/>
    </source>
</evidence>
<name>A0ABT8W088_9GAMM</name>
<dbReference type="RefSeq" id="WP_302909499.1">
    <property type="nucleotide sequence ID" value="NZ_JAUMIS010000001.1"/>
</dbReference>
<accession>A0ABT8W088</accession>
<evidence type="ECO:0000256" key="1">
    <source>
        <dbReference type="SAM" id="Phobius"/>
    </source>
</evidence>
<dbReference type="InterPro" id="IPR050768">
    <property type="entry name" value="UPF0353/GerABKA_families"/>
</dbReference>
<dbReference type="InterPro" id="IPR002035">
    <property type="entry name" value="VWF_A"/>
</dbReference>
<comment type="caution">
    <text evidence="3">The sequence shown here is derived from an EMBL/GenBank/DDBJ whole genome shotgun (WGS) entry which is preliminary data.</text>
</comment>